<evidence type="ECO:0000313" key="2">
    <source>
        <dbReference type="Proteomes" id="UP000515591"/>
    </source>
</evidence>
<dbReference type="AlphaFoldDB" id="A0A6S5S0N5"/>
<protein>
    <recommendedName>
        <fullName evidence="3">Four helix bundle protein</fullName>
    </recommendedName>
</protein>
<sequence length="103" mass="12096">MEENYLVLMSCRKARSPYRAATSLLFRLLRIIRFDLHRDPNASAMRFRQLVLLFHVAGFVDDLQVSRLNKLGDNALYYGLRAALHRARADFWTRHRSESVKDS</sequence>
<accession>A0A6S5S0N5</accession>
<dbReference type="RefSeq" id="WP_279814802.1">
    <property type="nucleotide sequence ID" value="NZ_CP126342.1"/>
</dbReference>
<reference evidence="1 2" key="1">
    <citation type="submission" date="2019-12" db="EMBL/GenBank/DDBJ databases">
        <title>complete genome sequences of Pseudomonas otitidis str. WP8-S17-CRE-03 isolated from wastewater treatment plant effluent.</title>
        <authorList>
            <person name="Sekizuka T."/>
            <person name="Itokawa K."/>
            <person name="Yatsu K."/>
            <person name="Inamine Y."/>
            <person name="Kuroda M."/>
        </authorList>
    </citation>
    <scope>NUCLEOTIDE SEQUENCE [LARGE SCALE GENOMIC DNA]</scope>
    <source>
        <strain evidence="1 2">WP8-S17-CRE-03</strain>
    </source>
</reference>
<gene>
    <name evidence="1" type="ORF">WP8S17C03_44840</name>
</gene>
<dbReference type="EMBL" id="AP022213">
    <property type="protein sequence ID" value="BBT18435.1"/>
    <property type="molecule type" value="Genomic_DNA"/>
</dbReference>
<evidence type="ECO:0008006" key="3">
    <source>
        <dbReference type="Google" id="ProtNLM"/>
    </source>
</evidence>
<dbReference type="Proteomes" id="UP000515591">
    <property type="component" value="Chromosome"/>
</dbReference>
<evidence type="ECO:0000313" key="1">
    <source>
        <dbReference type="EMBL" id="BBT18435.1"/>
    </source>
</evidence>
<proteinExistence type="predicted"/>
<organism evidence="1 2">
    <name type="scientific">Metapseudomonas otitidis</name>
    <dbReference type="NCBI Taxonomy" id="319939"/>
    <lineage>
        <taxon>Bacteria</taxon>
        <taxon>Pseudomonadati</taxon>
        <taxon>Pseudomonadota</taxon>
        <taxon>Gammaproteobacteria</taxon>
        <taxon>Pseudomonadales</taxon>
        <taxon>Pseudomonadaceae</taxon>
        <taxon>Metapseudomonas</taxon>
    </lineage>
</organism>
<name>A0A6S5S0N5_9GAMM</name>